<name>A0A1T4S338_9HYPH</name>
<accession>A0A1T4S338</accession>
<protein>
    <submittedName>
        <fullName evidence="1">Uncharacterized protein</fullName>
    </submittedName>
</protein>
<organism evidence="1 2">
    <name type="scientific">Consotaella salsifontis</name>
    <dbReference type="NCBI Taxonomy" id="1365950"/>
    <lineage>
        <taxon>Bacteria</taxon>
        <taxon>Pseudomonadati</taxon>
        <taxon>Pseudomonadota</taxon>
        <taxon>Alphaproteobacteria</taxon>
        <taxon>Hyphomicrobiales</taxon>
        <taxon>Aurantimonadaceae</taxon>
        <taxon>Consotaella</taxon>
    </lineage>
</organism>
<reference evidence="1 2" key="1">
    <citation type="submission" date="2017-02" db="EMBL/GenBank/DDBJ databases">
        <authorList>
            <person name="Peterson S.W."/>
        </authorList>
    </citation>
    <scope>NUCLEOTIDE SEQUENCE [LARGE SCALE GENOMIC DNA]</scope>
    <source>
        <strain evidence="1 2">USBA 369</strain>
    </source>
</reference>
<sequence>MALEAVNSAFALFEVHRVTRQVPVIDAIAIGMEIQPLLADRLGGENERPERRVERIAHASEPGDGAILVLVVGEPHCEASAHLEFADGEGLPIDMHVIDIDLHGRMAKAWAMARATPRARSSAAGSETFGIDKVVGVFVQDGLYASGKGIGHRNFNRYLRDGDEIRQAVSIVAEAYAKADQK</sequence>
<proteinExistence type="predicted"/>
<evidence type="ECO:0000313" key="2">
    <source>
        <dbReference type="Proteomes" id="UP000190135"/>
    </source>
</evidence>
<dbReference type="Proteomes" id="UP000190135">
    <property type="component" value="Unassembled WGS sequence"/>
</dbReference>
<dbReference type="EMBL" id="FUXL01000008">
    <property type="protein sequence ID" value="SKA22645.1"/>
    <property type="molecule type" value="Genomic_DNA"/>
</dbReference>
<keyword evidence="2" id="KW-1185">Reference proteome</keyword>
<evidence type="ECO:0000313" key="1">
    <source>
        <dbReference type="EMBL" id="SKA22645.1"/>
    </source>
</evidence>
<dbReference type="AlphaFoldDB" id="A0A1T4S338"/>
<gene>
    <name evidence="1" type="ORF">SAMN05428963_108221</name>
</gene>